<evidence type="ECO:0000256" key="2">
    <source>
        <dbReference type="ARBA" id="ARBA00012438"/>
    </source>
</evidence>
<dbReference type="PRINTS" id="PR00344">
    <property type="entry name" value="BCTRLSENSOR"/>
</dbReference>
<dbReference type="Pfam" id="PF02518">
    <property type="entry name" value="HATPase_c"/>
    <property type="match status" value="1"/>
</dbReference>
<reference evidence="8" key="1">
    <citation type="submission" date="2017-09" db="EMBL/GenBank/DDBJ databases">
        <title>Depth-based differentiation of microbial function through sediment-hosted aquifers and enrichment of novel symbionts in the deep terrestrial subsurface.</title>
        <authorList>
            <person name="Probst A.J."/>
            <person name="Ladd B."/>
            <person name="Jarett J.K."/>
            <person name="Geller-Mcgrath D.E."/>
            <person name="Sieber C.M.K."/>
            <person name="Emerson J.B."/>
            <person name="Anantharaman K."/>
            <person name="Thomas B.C."/>
            <person name="Malmstrom R."/>
            <person name="Stieglmeier M."/>
            <person name="Klingl A."/>
            <person name="Woyke T."/>
            <person name="Ryan C.M."/>
            <person name="Banfield J.F."/>
        </authorList>
    </citation>
    <scope>NUCLEOTIDE SEQUENCE [LARGE SCALE GENOMIC DNA]</scope>
</reference>
<dbReference type="InterPro" id="IPR036890">
    <property type="entry name" value="HATPase_C_sf"/>
</dbReference>
<feature type="domain" description="Histidine kinase" evidence="5">
    <location>
        <begin position="28"/>
        <end position="244"/>
    </location>
</feature>
<dbReference type="SUPFAM" id="SSF52172">
    <property type="entry name" value="CheY-like"/>
    <property type="match status" value="1"/>
</dbReference>
<evidence type="ECO:0000256" key="1">
    <source>
        <dbReference type="ARBA" id="ARBA00000085"/>
    </source>
</evidence>
<feature type="modified residue" description="4-aspartylphosphate" evidence="4">
    <location>
        <position position="317"/>
    </location>
</feature>
<evidence type="ECO:0000313" key="7">
    <source>
        <dbReference type="EMBL" id="PIZ17751.1"/>
    </source>
</evidence>
<evidence type="ECO:0000256" key="4">
    <source>
        <dbReference type="PROSITE-ProRule" id="PRU00169"/>
    </source>
</evidence>
<dbReference type="InterPro" id="IPR036097">
    <property type="entry name" value="HisK_dim/P_sf"/>
</dbReference>
<comment type="catalytic activity">
    <reaction evidence="1">
        <text>ATP + protein L-histidine = ADP + protein N-phospho-L-histidine.</text>
        <dbReference type="EC" id="2.7.13.3"/>
    </reaction>
</comment>
<organism evidence="7 8">
    <name type="scientific">Candidatus Desantisbacteria bacterium CG_4_10_14_0_8_um_filter_48_22</name>
    <dbReference type="NCBI Taxonomy" id="1974543"/>
    <lineage>
        <taxon>Bacteria</taxon>
        <taxon>Candidatus Desantisiibacteriota</taxon>
    </lineage>
</organism>
<dbReference type="PANTHER" id="PTHR43065:SF42">
    <property type="entry name" value="TWO-COMPONENT SENSOR PPRA"/>
    <property type="match status" value="1"/>
</dbReference>
<evidence type="ECO:0000259" key="6">
    <source>
        <dbReference type="PROSITE" id="PS50110"/>
    </source>
</evidence>
<dbReference type="PROSITE" id="PS50109">
    <property type="entry name" value="HIS_KIN"/>
    <property type="match status" value="1"/>
</dbReference>
<dbReference type="PROSITE" id="PS50110">
    <property type="entry name" value="RESPONSE_REGULATORY"/>
    <property type="match status" value="1"/>
</dbReference>
<dbReference type="SMART" id="SM00387">
    <property type="entry name" value="HATPase_c"/>
    <property type="match status" value="1"/>
</dbReference>
<dbReference type="SMART" id="SM00448">
    <property type="entry name" value="REC"/>
    <property type="match status" value="1"/>
</dbReference>
<dbReference type="SUPFAM" id="SSF47384">
    <property type="entry name" value="Homodimeric domain of signal transducing histidine kinase"/>
    <property type="match status" value="1"/>
</dbReference>
<sequence length="391" mass="41954">MKLKQGMHSRGLREKLDESVSFIKFTAGTAHDLNNALTIILGNIELAKMDSGASGAAYRVLGGAEKACLRARDLVRRLFAFSSRGAPVNETISMEGLIKSSAMLALHGSGVGCRFSIPKDLWDAEIDPGRITLAINNVVINAEQSVTKGSTIKVSAENAVLEQGHPFPLKNGKYVKITVKDTGIGIPGENLSRIFEPFFTTKHEGSGIGLNIASEIFKEHNGHITAESGPGMGASFHIYIPASEGKPETAAAQKKTILQGKGRVLLMDDEEEVLNTAALMLERIGYKVTSARDGKEAAETYRQAMESGSKFGVVIMDLIVPGRMGGREAIGEILKTDPGAKAIVSSGGSNDPVMVHYREYGFIGGIPKPYTITKLSRVLDSVIKEAKNELR</sequence>
<dbReference type="AlphaFoldDB" id="A0A2M7SE49"/>
<dbReference type="Proteomes" id="UP000229307">
    <property type="component" value="Unassembled WGS sequence"/>
</dbReference>
<dbReference type="EMBL" id="PFMR01000086">
    <property type="protein sequence ID" value="PIZ17751.1"/>
    <property type="molecule type" value="Genomic_DNA"/>
</dbReference>
<keyword evidence="3 4" id="KW-0597">Phosphoprotein</keyword>
<dbReference type="GO" id="GO:0000155">
    <property type="term" value="F:phosphorelay sensor kinase activity"/>
    <property type="evidence" value="ECO:0007669"/>
    <property type="project" value="InterPro"/>
</dbReference>
<protein>
    <recommendedName>
        <fullName evidence="2">histidine kinase</fullName>
        <ecNumber evidence="2">2.7.13.3</ecNumber>
    </recommendedName>
</protein>
<dbReference type="CDD" id="cd00082">
    <property type="entry name" value="HisKA"/>
    <property type="match status" value="1"/>
</dbReference>
<keyword evidence="7" id="KW-0808">Transferase</keyword>
<dbReference type="Pfam" id="PF00072">
    <property type="entry name" value="Response_reg"/>
    <property type="match status" value="1"/>
</dbReference>
<dbReference type="InterPro" id="IPR003594">
    <property type="entry name" value="HATPase_dom"/>
</dbReference>
<evidence type="ECO:0000256" key="3">
    <source>
        <dbReference type="ARBA" id="ARBA00022553"/>
    </source>
</evidence>
<keyword evidence="7" id="KW-0418">Kinase</keyword>
<dbReference type="Gene3D" id="3.30.565.10">
    <property type="entry name" value="Histidine kinase-like ATPase, C-terminal domain"/>
    <property type="match status" value="1"/>
</dbReference>
<feature type="domain" description="Response regulatory" evidence="6">
    <location>
        <begin position="263"/>
        <end position="383"/>
    </location>
</feature>
<evidence type="ECO:0000313" key="8">
    <source>
        <dbReference type="Proteomes" id="UP000229307"/>
    </source>
</evidence>
<dbReference type="SUPFAM" id="SSF55874">
    <property type="entry name" value="ATPase domain of HSP90 chaperone/DNA topoisomerase II/histidine kinase"/>
    <property type="match status" value="1"/>
</dbReference>
<evidence type="ECO:0000259" key="5">
    <source>
        <dbReference type="PROSITE" id="PS50109"/>
    </source>
</evidence>
<proteinExistence type="predicted"/>
<gene>
    <name evidence="7" type="ORF">COY52_02805</name>
</gene>
<dbReference type="InterPro" id="IPR003661">
    <property type="entry name" value="HisK_dim/P_dom"/>
</dbReference>
<name>A0A2M7SE49_9BACT</name>
<dbReference type="SMART" id="SM00388">
    <property type="entry name" value="HisKA"/>
    <property type="match status" value="1"/>
</dbReference>
<dbReference type="InterPro" id="IPR004358">
    <property type="entry name" value="Sig_transdc_His_kin-like_C"/>
</dbReference>
<dbReference type="InterPro" id="IPR001789">
    <property type="entry name" value="Sig_transdc_resp-reg_receiver"/>
</dbReference>
<dbReference type="PANTHER" id="PTHR43065">
    <property type="entry name" value="SENSOR HISTIDINE KINASE"/>
    <property type="match status" value="1"/>
</dbReference>
<dbReference type="InterPro" id="IPR005467">
    <property type="entry name" value="His_kinase_dom"/>
</dbReference>
<accession>A0A2M7SE49</accession>
<dbReference type="Gene3D" id="3.40.50.2300">
    <property type="match status" value="1"/>
</dbReference>
<dbReference type="Pfam" id="PF00512">
    <property type="entry name" value="HisKA"/>
    <property type="match status" value="1"/>
</dbReference>
<dbReference type="InterPro" id="IPR011006">
    <property type="entry name" value="CheY-like_superfamily"/>
</dbReference>
<dbReference type="EC" id="2.7.13.3" evidence="2"/>
<comment type="caution">
    <text evidence="7">The sequence shown here is derived from an EMBL/GenBank/DDBJ whole genome shotgun (WGS) entry which is preliminary data.</text>
</comment>
<dbReference type="Gene3D" id="1.10.287.130">
    <property type="match status" value="1"/>
</dbReference>